<name>A0A9W6Y807_9STRA</name>
<accession>A0A9W6Y807</accession>
<proteinExistence type="predicted"/>
<reference evidence="1" key="1">
    <citation type="submission" date="2023-04" db="EMBL/GenBank/DDBJ databases">
        <title>Phytophthora fragariaefolia NBRC 109709.</title>
        <authorList>
            <person name="Ichikawa N."/>
            <person name="Sato H."/>
            <person name="Tonouchi N."/>
        </authorList>
    </citation>
    <scope>NUCLEOTIDE SEQUENCE</scope>
    <source>
        <strain evidence="1">NBRC 109709</strain>
    </source>
</reference>
<keyword evidence="2" id="KW-1185">Reference proteome</keyword>
<evidence type="ECO:0000313" key="1">
    <source>
        <dbReference type="EMBL" id="GMF54962.1"/>
    </source>
</evidence>
<organism evidence="1 2">
    <name type="scientific">Phytophthora fragariaefolia</name>
    <dbReference type="NCBI Taxonomy" id="1490495"/>
    <lineage>
        <taxon>Eukaryota</taxon>
        <taxon>Sar</taxon>
        <taxon>Stramenopiles</taxon>
        <taxon>Oomycota</taxon>
        <taxon>Peronosporomycetes</taxon>
        <taxon>Peronosporales</taxon>
        <taxon>Peronosporaceae</taxon>
        <taxon>Phytophthora</taxon>
    </lineage>
</organism>
<dbReference type="AlphaFoldDB" id="A0A9W6Y807"/>
<protein>
    <submittedName>
        <fullName evidence="1">Unnamed protein product</fullName>
    </submittedName>
</protein>
<dbReference type="OrthoDB" id="197400at2759"/>
<dbReference type="Proteomes" id="UP001165121">
    <property type="component" value="Unassembled WGS sequence"/>
</dbReference>
<comment type="caution">
    <text evidence="1">The sequence shown here is derived from an EMBL/GenBank/DDBJ whole genome shotgun (WGS) entry which is preliminary data.</text>
</comment>
<evidence type="ECO:0000313" key="2">
    <source>
        <dbReference type="Proteomes" id="UP001165121"/>
    </source>
</evidence>
<dbReference type="EMBL" id="BSXT01003638">
    <property type="protein sequence ID" value="GMF54962.1"/>
    <property type="molecule type" value="Genomic_DNA"/>
</dbReference>
<sequence>MYGQQNPAVAYGGYPSGTVNQQQGQQQQASTDVYQAAYAQAYAQLQAQFQAAYAAPPQPYGTAAHMPAFAAQYYPQSGSAGPPTPPMPFPGMAGAPAAPFPPSAAGSDDGLANVLMAWYQSGYYTGRFQAMQEMKMQGRR</sequence>
<gene>
    <name evidence="1" type="ORF">Pfra01_002301900</name>
</gene>
<dbReference type="Pfam" id="PF20635">
    <property type="entry name" value="SMN_YG-box"/>
    <property type="match status" value="1"/>
</dbReference>